<dbReference type="GO" id="GO:0005737">
    <property type="term" value="C:cytoplasm"/>
    <property type="evidence" value="ECO:0007669"/>
    <property type="project" value="TreeGrafter"/>
</dbReference>
<dbReference type="GO" id="GO:0046872">
    <property type="term" value="F:metal ion binding"/>
    <property type="evidence" value="ECO:0007669"/>
    <property type="project" value="UniProtKB-KW"/>
</dbReference>
<dbReference type="InterPro" id="IPR036388">
    <property type="entry name" value="WH-like_DNA-bd_sf"/>
</dbReference>
<dbReference type="Gene3D" id="1.10.10.10">
    <property type="entry name" value="Winged helix-like DNA-binding domain superfamily/Winged helix DNA-binding domain"/>
    <property type="match status" value="1"/>
</dbReference>
<evidence type="ECO:0000259" key="2">
    <source>
        <dbReference type="Pfam" id="PF00294"/>
    </source>
</evidence>
<sequence length="364" mass="40188">MTERERQIIELIKKNPLVSQKELANSLNITRSSVAVHITNLQRKGYIAGKGYIVKEGEYVCIIGGTNVDIQGFPKENFVIRDSNPGSVKISFGGVGRNIGENLVKLGIETKLISVIGDDPYGKRILTEALKTGLDMSESLTLKGKSTSTYLSLLDEKGDMLGAISDMDIFNELTVQYLQEKNHLLQHAALCIVDTNIPTETIEYALTHHKDKVFFLDTVSTSKAVRIKDLIGKFHTIKPNRVEAEILAGIKINNEADIKRAGEYFLKKGVRRAFITLGEGGVYYTNGIEDGIINASKREVVNATGAGDAFMAALIYSYLNKFHIKKSTIFAMAAAQVALSHENTINPNMSIDNINREMEDIDLC</sequence>
<keyword evidence="4" id="KW-1185">Reference proteome</keyword>
<dbReference type="PANTHER" id="PTHR42909:SF1">
    <property type="entry name" value="CARBOHYDRATE KINASE PFKB DOMAIN-CONTAINING PROTEIN"/>
    <property type="match status" value="1"/>
</dbReference>
<dbReference type="Proteomes" id="UP000198636">
    <property type="component" value="Unassembled WGS sequence"/>
</dbReference>
<dbReference type="InterPro" id="IPR011611">
    <property type="entry name" value="PfkB_dom"/>
</dbReference>
<keyword evidence="3" id="KW-0808">Transferase</keyword>
<dbReference type="CDD" id="cd01941">
    <property type="entry name" value="YeiC_kinase_like"/>
    <property type="match status" value="1"/>
</dbReference>
<keyword evidence="1" id="KW-0479">Metal-binding</keyword>
<evidence type="ECO:0000313" key="3">
    <source>
        <dbReference type="EMBL" id="SCX88501.1"/>
    </source>
</evidence>
<dbReference type="GO" id="GO:0016301">
    <property type="term" value="F:kinase activity"/>
    <property type="evidence" value="ECO:0007669"/>
    <property type="project" value="UniProtKB-KW"/>
</dbReference>
<dbReference type="Pfam" id="PF00294">
    <property type="entry name" value="PfkB"/>
    <property type="match status" value="1"/>
</dbReference>
<dbReference type="STRING" id="1120976.SAMN03080606_00389"/>
<organism evidence="3 4">
    <name type="scientific">Alkaliphilus peptidifermentans DSM 18978</name>
    <dbReference type="NCBI Taxonomy" id="1120976"/>
    <lineage>
        <taxon>Bacteria</taxon>
        <taxon>Bacillati</taxon>
        <taxon>Bacillota</taxon>
        <taxon>Clostridia</taxon>
        <taxon>Peptostreptococcales</taxon>
        <taxon>Natronincolaceae</taxon>
        <taxon>Alkaliphilus</taxon>
    </lineage>
</organism>
<dbReference type="CDD" id="cd00090">
    <property type="entry name" value="HTH_ARSR"/>
    <property type="match status" value="1"/>
</dbReference>
<dbReference type="Pfam" id="PF13412">
    <property type="entry name" value="HTH_24"/>
    <property type="match status" value="1"/>
</dbReference>
<dbReference type="SUPFAM" id="SSF53613">
    <property type="entry name" value="Ribokinase-like"/>
    <property type="match status" value="1"/>
</dbReference>
<reference evidence="3 4" key="1">
    <citation type="submission" date="2016-10" db="EMBL/GenBank/DDBJ databases">
        <authorList>
            <person name="de Groot N.N."/>
        </authorList>
    </citation>
    <scope>NUCLEOTIDE SEQUENCE [LARGE SCALE GENOMIC DNA]</scope>
    <source>
        <strain evidence="3 4">DSM 18978</strain>
    </source>
</reference>
<name>A0A1G5BEG6_9FIRM</name>
<evidence type="ECO:0000256" key="1">
    <source>
        <dbReference type="ARBA" id="ARBA00022723"/>
    </source>
</evidence>
<protein>
    <submittedName>
        <fullName evidence="3">Pseudouridine kinase</fullName>
    </submittedName>
</protein>
<dbReference type="SUPFAM" id="SSF46785">
    <property type="entry name" value="Winged helix' DNA-binding domain"/>
    <property type="match status" value="1"/>
</dbReference>
<accession>A0A1G5BEG6</accession>
<proteinExistence type="predicted"/>
<dbReference type="InterPro" id="IPR029056">
    <property type="entry name" value="Ribokinase-like"/>
</dbReference>
<dbReference type="OrthoDB" id="9806249at2"/>
<keyword evidence="3" id="KW-0418">Kinase</keyword>
<dbReference type="GO" id="GO:0004730">
    <property type="term" value="F:pseudouridylate synthase activity"/>
    <property type="evidence" value="ECO:0007669"/>
    <property type="project" value="TreeGrafter"/>
</dbReference>
<dbReference type="Gene3D" id="3.40.1190.20">
    <property type="match status" value="1"/>
</dbReference>
<dbReference type="InterPro" id="IPR011991">
    <property type="entry name" value="ArsR-like_HTH"/>
</dbReference>
<feature type="domain" description="Carbohydrate kinase PfkB" evidence="2">
    <location>
        <begin position="59"/>
        <end position="348"/>
    </location>
</feature>
<dbReference type="RefSeq" id="WP_091539354.1">
    <property type="nucleotide sequence ID" value="NZ_FMUS01000002.1"/>
</dbReference>
<gene>
    <name evidence="3" type="ORF">SAMN03080606_00389</name>
</gene>
<evidence type="ECO:0000313" key="4">
    <source>
        <dbReference type="Proteomes" id="UP000198636"/>
    </source>
</evidence>
<dbReference type="GO" id="GO:0016798">
    <property type="term" value="F:hydrolase activity, acting on glycosyl bonds"/>
    <property type="evidence" value="ECO:0007669"/>
    <property type="project" value="TreeGrafter"/>
</dbReference>
<dbReference type="InterPro" id="IPR036390">
    <property type="entry name" value="WH_DNA-bd_sf"/>
</dbReference>
<dbReference type="PANTHER" id="PTHR42909">
    <property type="entry name" value="ZGC:136858"/>
    <property type="match status" value="1"/>
</dbReference>
<dbReference type="EMBL" id="FMUS01000002">
    <property type="protein sequence ID" value="SCX88501.1"/>
    <property type="molecule type" value="Genomic_DNA"/>
</dbReference>
<dbReference type="AlphaFoldDB" id="A0A1G5BEG6"/>